<evidence type="ECO:0000313" key="2">
    <source>
        <dbReference type="EMBL" id="CAJ1382604.1"/>
    </source>
</evidence>
<feature type="non-terminal residue" evidence="2">
    <location>
        <position position="401"/>
    </location>
</feature>
<feature type="compositionally biased region" description="Basic and acidic residues" evidence="1">
    <location>
        <begin position="352"/>
        <end position="366"/>
    </location>
</feature>
<feature type="region of interest" description="Disordered" evidence="1">
    <location>
        <begin position="21"/>
        <end position="126"/>
    </location>
</feature>
<dbReference type="EMBL" id="CAUJNA010000919">
    <property type="protein sequence ID" value="CAJ1382604.1"/>
    <property type="molecule type" value="Genomic_DNA"/>
</dbReference>
<evidence type="ECO:0000313" key="3">
    <source>
        <dbReference type="Proteomes" id="UP001178507"/>
    </source>
</evidence>
<comment type="caution">
    <text evidence="2">The sequence shown here is derived from an EMBL/GenBank/DDBJ whole genome shotgun (WGS) entry which is preliminary data.</text>
</comment>
<evidence type="ECO:0000256" key="1">
    <source>
        <dbReference type="SAM" id="MobiDB-lite"/>
    </source>
</evidence>
<name>A0AA36MW56_9DINO</name>
<feature type="compositionally biased region" description="Low complexity" evidence="1">
    <location>
        <begin position="370"/>
        <end position="386"/>
    </location>
</feature>
<accession>A0AA36MW56</accession>
<keyword evidence="3" id="KW-1185">Reference proteome</keyword>
<sequence length="401" mass="42315">TWKSFYFAVRAFAFDEELVEPAAPEPGPAGSSAEVCNAEPAEPASSEPGLAVSGSPGAQQVSEYGHAGLGRPSAEVCDAELAEPASSEPGLPSQAAQARSKCPSTGVPAEAASSEPGPTDLGDRDGAQQVPEHAQLLLEDVVLYLKSVAPEAMSVSSDGVLDELTAVQELSRHPFWGGLSSIWDTRDGSAAPGQVVFRAGGLADLCSREFQAGATCDEGPLATEDEGYEEFMLAVAAMSFAVVSWLATTRAWTAEVWFVCTTGKHHSMFVAQCCFAVLRTVLADAQQRGRAPQIDFVWAAAEAQKRTQQRKLGVSCMLICSGAQQCRLNDMMNFIQLLRTPATESFTQVRLVPREQRESDVSRSRSDGLAAQPASAAAAQAPAKAFASRERAGLAPQPAPL</sequence>
<organism evidence="2 3">
    <name type="scientific">Effrenium voratum</name>
    <dbReference type="NCBI Taxonomy" id="2562239"/>
    <lineage>
        <taxon>Eukaryota</taxon>
        <taxon>Sar</taxon>
        <taxon>Alveolata</taxon>
        <taxon>Dinophyceae</taxon>
        <taxon>Suessiales</taxon>
        <taxon>Symbiodiniaceae</taxon>
        <taxon>Effrenium</taxon>
    </lineage>
</organism>
<reference evidence="2" key="1">
    <citation type="submission" date="2023-08" db="EMBL/GenBank/DDBJ databases">
        <authorList>
            <person name="Chen Y."/>
            <person name="Shah S."/>
            <person name="Dougan E. K."/>
            <person name="Thang M."/>
            <person name="Chan C."/>
        </authorList>
    </citation>
    <scope>NUCLEOTIDE SEQUENCE</scope>
</reference>
<dbReference type="AlphaFoldDB" id="A0AA36MW56"/>
<gene>
    <name evidence="2" type="ORF">EVOR1521_LOCUS9946</name>
</gene>
<feature type="region of interest" description="Disordered" evidence="1">
    <location>
        <begin position="351"/>
        <end position="401"/>
    </location>
</feature>
<protein>
    <submittedName>
        <fullName evidence="2">Uncharacterized protein</fullName>
    </submittedName>
</protein>
<dbReference type="Proteomes" id="UP001178507">
    <property type="component" value="Unassembled WGS sequence"/>
</dbReference>
<proteinExistence type="predicted"/>